<reference evidence="2 3" key="1">
    <citation type="submission" date="2017-03" db="EMBL/GenBank/DDBJ databases">
        <title>Phylogenomics and comparative genomics of Lactobacillus salivarius, a mammalian gut commensal.</title>
        <authorList>
            <person name="Harris H.M."/>
        </authorList>
    </citation>
    <scope>NUCLEOTIDE SEQUENCE [LARGE SCALE GENOMIC DNA]</scope>
    <source>
        <strain evidence="2 3">LMG 14477</strain>
    </source>
</reference>
<dbReference type="AlphaFoldDB" id="A0A1V9QN52"/>
<evidence type="ECO:0000256" key="1">
    <source>
        <dbReference type="SAM" id="SignalP"/>
    </source>
</evidence>
<feature type="non-terminal residue" evidence="2">
    <location>
        <position position="213"/>
    </location>
</feature>
<dbReference type="Proteomes" id="UP000192638">
    <property type="component" value="Unassembled WGS sequence"/>
</dbReference>
<comment type="caution">
    <text evidence="2">The sequence shown here is derived from an EMBL/GenBank/DDBJ whole genome shotgun (WGS) entry which is preliminary data.</text>
</comment>
<name>A0A1V9QN52_9LACO</name>
<protein>
    <recommendedName>
        <fullName evidence="4">Cell wall-binding protein</fullName>
    </recommendedName>
</protein>
<feature type="chain" id="PRO_5039383535" description="Cell wall-binding protein" evidence="1">
    <location>
        <begin position="21"/>
        <end position="213"/>
    </location>
</feature>
<feature type="signal peptide" evidence="1">
    <location>
        <begin position="1"/>
        <end position="20"/>
    </location>
</feature>
<evidence type="ECO:0000313" key="2">
    <source>
        <dbReference type="EMBL" id="OQQ82322.1"/>
    </source>
</evidence>
<evidence type="ECO:0000313" key="3">
    <source>
        <dbReference type="Proteomes" id="UP000192638"/>
    </source>
</evidence>
<proteinExistence type="predicted"/>
<accession>A0A1V9QN52</accession>
<keyword evidence="1" id="KW-0732">Signal</keyword>
<sequence length="213" mass="24206">MGKKWLLLLGISAFFSGAIGFETIKADSNAQSSKFNTEDVVNNANQAKSELKTNSTNQLGWVSTENIADNTSQSTEESRVNNNQVNDTTVLQKDTTSTNMSSTLVENNESTVQYKKETSNISRERNSLSVNDGWYQDYLGYRYVKKDGTLMTSKDAHSNGWNYVNGIPYVFTSSGYLTTNDLVYIKGKYYYLDDNGHYLKNSWNKYFGTYYYH</sequence>
<gene>
    <name evidence="2" type="ORF">B6U60_07865</name>
</gene>
<organism evidence="2 3">
    <name type="scientific">Ligilactobacillus salivarius</name>
    <dbReference type="NCBI Taxonomy" id="1624"/>
    <lineage>
        <taxon>Bacteria</taxon>
        <taxon>Bacillati</taxon>
        <taxon>Bacillota</taxon>
        <taxon>Bacilli</taxon>
        <taxon>Lactobacillales</taxon>
        <taxon>Lactobacillaceae</taxon>
        <taxon>Ligilactobacillus</taxon>
    </lineage>
</organism>
<dbReference type="Gene3D" id="2.10.270.10">
    <property type="entry name" value="Cholin Binding"/>
    <property type="match status" value="1"/>
</dbReference>
<evidence type="ECO:0008006" key="4">
    <source>
        <dbReference type="Google" id="ProtNLM"/>
    </source>
</evidence>
<dbReference type="EMBL" id="NBEB01000073">
    <property type="protein sequence ID" value="OQQ82322.1"/>
    <property type="molecule type" value="Genomic_DNA"/>
</dbReference>
<dbReference type="SUPFAM" id="SSF69360">
    <property type="entry name" value="Cell wall binding repeat"/>
    <property type="match status" value="1"/>
</dbReference>